<name>A0A314UBW4_PRUYE</name>
<dbReference type="AlphaFoldDB" id="A0A314UBW4"/>
<keyword evidence="1" id="KW-1133">Transmembrane helix</keyword>
<organism evidence="2 3">
    <name type="scientific">Prunus yedoensis var. nudiflora</name>
    <dbReference type="NCBI Taxonomy" id="2094558"/>
    <lineage>
        <taxon>Eukaryota</taxon>
        <taxon>Viridiplantae</taxon>
        <taxon>Streptophyta</taxon>
        <taxon>Embryophyta</taxon>
        <taxon>Tracheophyta</taxon>
        <taxon>Spermatophyta</taxon>
        <taxon>Magnoliopsida</taxon>
        <taxon>eudicotyledons</taxon>
        <taxon>Gunneridae</taxon>
        <taxon>Pentapetalae</taxon>
        <taxon>rosids</taxon>
        <taxon>fabids</taxon>
        <taxon>Rosales</taxon>
        <taxon>Rosaceae</taxon>
        <taxon>Amygdaloideae</taxon>
        <taxon>Amygdaleae</taxon>
        <taxon>Prunus</taxon>
    </lineage>
</organism>
<evidence type="ECO:0000256" key="1">
    <source>
        <dbReference type="SAM" id="Phobius"/>
    </source>
</evidence>
<keyword evidence="3" id="KW-1185">Reference proteome</keyword>
<protein>
    <submittedName>
        <fullName evidence="2">Uncharacterized protein</fullName>
    </submittedName>
</protein>
<sequence length="73" mass="7569">MCSTGSSLAAAISTKASFVAMQGCLALVATVFPLLNKLRPNTAAFSPIVYPPPQAPPVSLALAKRNTAELPRE</sequence>
<keyword evidence="1" id="KW-0472">Membrane</keyword>
<proteinExistence type="predicted"/>
<evidence type="ECO:0000313" key="2">
    <source>
        <dbReference type="EMBL" id="PQM34913.1"/>
    </source>
</evidence>
<keyword evidence="1" id="KW-0812">Transmembrane</keyword>
<dbReference type="EMBL" id="PJQY01003732">
    <property type="protein sequence ID" value="PQM34913.1"/>
    <property type="molecule type" value="Genomic_DNA"/>
</dbReference>
<accession>A0A314UBW4</accession>
<feature type="transmembrane region" description="Helical" evidence="1">
    <location>
        <begin position="16"/>
        <end position="35"/>
    </location>
</feature>
<reference evidence="2 3" key="1">
    <citation type="submission" date="2018-02" db="EMBL/GenBank/DDBJ databases">
        <title>Draft genome of wild Prunus yedoensis var. nudiflora.</title>
        <authorList>
            <person name="Baek S."/>
            <person name="Kim J.-H."/>
            <person name="Choi K."/>
            <person name="Kim G.-B."/>
            <person name="Cho A."/>
            <person name="Jang H."/>
            <person name="Shin C.-H."/>
            <person name="Yu H.-J."/>
            <person name="Mun J.-H."/>
        </authorList>
    </citation>
    <scope>NUCLEOTIDE SEQUENCE [LARGE SCALE GENOMIC DNA]</scope>
    <source>
        <strain evidence="3">cv. Jeju island</strain>
        <tissue evidence="2">Leaf</tissue>
    </source>
</reference>
<evidence type="ECO:0000313" key="3">
    <source>
        <dbReference type="Proteomes" id="UP000250321"/>
    </source>
</evidence>
<dbReference type="Proteomes" id="UP000250321">
    <property type="component" value="Unassembled WGS sequence"/>
</dbReference>
<comment type="caution">
    <text evidence="2">The sequence shown here is derived from an EMBL/GenBank/DDBJ whole genome shotgun (WGS) entry which is preliminary data.</text>
</comment>
<gene>
    <name evidence="2" type="ORF">Pyn_18753</name>
</gene>